<evidence type="ECO:0000313" key="2">
    <source>
        <dbReference type="Proteomes" id="UP000316649"/>
    </source>
</evidence>
<protein>
    <submittedName>
        <fullName evidence="1">DUF3465 domain-containing protein</fullName>
    </submittedName>
</protein>
<dbReference type="InterPro" id="IPR021856">
    <property type="entry name" value="DUF3465"/>
</dbReference>
<dbReference type="Proteomes" id="UP000316649">
    <property type="component" value="Unassembled WGS sequence"/>
</dbReference>
<proteinExistence type="predicted"/>
<dbReference type="OrthoDB" id="195616at2"/>
<dbReference type="EMBL" id="VMNH01000003">
    <property type="protein sequence ID" value="TVO78467.1"/>
    <property type="molecule type" value="Genomic_DNA"/>
</dbReference>
<gene>
    <name evidence="1" type="ORF">FHP88_02040</name>
</gene>
<sequence>MNQIKKILGLILLVGVALYGYNENARYAPNPDNNRQTTTTQSLQYAYDNRLSDIQVSGSGTVLHLLADDNEGSRHQKFLLKISSTQTLLISHNIDLAPRIDSLRKGDTLQFFGEYEWNPKGGVVHWTHHDPNGRHIDGWLKHAGKTYQ</sequence>
<dbReference type="RefSeq" id="WP_144357313.1">
    <property type="nucleotide sequence ID" value="NZ_VMNH01000003.1"/>
</dbReference>
<organism evidence="1 2">
    <name type="scientific">Sedimenticola selenatireducens</name>
    <dbReference type="NCBI Taxonomy" id="191960"/>
    <lineage>
        <taxon>Bacteria</taxon>
        <taxon>Pseudomonadati</taxon>
        <taxon>Pseudomonadota</taxon>
        <taxon>Gammaproteobacteria</taxon>
        <taxon>Chromatiales</taxon>
        <taxon>Sedimenticolaceae</taxon>
        <taxon>Sedimenticola</taxon>
    </lineage>
</organism>
<reference evidence="1 2" key="1">
    <citation type="submission" date="2019-07" db="EMBL/GenBank/DDBJ databases">
        <title>The pathways for chlorine oxyanion respiration interact through the shared metabolite chlorate.</title>
        <authorList>
            <person name="Barnum T.P."/>
            <person name="Cheng Y."/>
            <person name="Hill K.A."/>
            <person name="Lucas L.N."/>
            <person name="Carlson H.K."/>
            <person name="Coates J.D."/>
        </authorList>
    </citation>
    <scope>NUCLEOTIDE SEQUENCE [LARGE SCALE GENOMIC DNA]</scope>
    <source>
        <strain evidence="1 2">BK-1</strain>
    </source>
</reference>
<keyword evidence="2" id="KW-1185">Reference proteome</keyword>
<comment type="caution">
    <text evidence="1">The sequence shown here is derived from an EMBL/GenBank/DDBJ whole genome shotgun (WGS) entry which is preliminary data.</text>
</comment>
<evidence type="ECO:0000313" key="1">
    <source>
        <dbReference type="EMBL" id="TVO78467.1"/>
    </source>
</evidence>
<dbReference type="AlphaFoldDB" id="A0A557SM24"/>
<accession>A0A557SM24</accession>
<name>A0A557SM24_9GAMM</name>
<dbReference type="Pfam" id="PF11948">
    <property type="entry name" value="DUF3465"/>
    <property type="match status" value="1"/>
</dbReference>